<dbReference type="PROSITE" id="PS52016">
    <property type="entry name" value="TONB_DEPENDENT_REC_3"/>
    <property type="match status" value="1"/>
</dbReference>
<dbReference type="InterPro" id="IPR037066">
    <property type="entry name" value="Plug_dom_sf"/>
</dbReference>
<evidence type="ECO:0000256" key="7">
    <source>
        <dbReference type="ARBA" id="ARBA00022729"/>
    </source>
</evidence>
<keyword evidence="3 14" id="KW-0813">Transport</keyword>
<dbReference type="EMBL" id="JBEPSH010000001">
    <property type="protein sequence ID" value="MET4575065.1"/>
    <property type="molecule type" value="Genomic_DNA"/>
</dbReference>
<evidence type="ECO:0000256" key="8">
    <source>
        <dbReference type="ARBA" id="ARBA00023004"/>
    </source>
</evidence>
<dbReference type="Gene3D" id="2.40.170.20">
    <property type="entry name" value="TonB-dependent receptor, beta-barrel domain"/>
    <property type="match status" value="1"/>
</dbReference>
<dbReference type="SMART" id="SM00965">
    <property type="entry name" value="STN"/>
    <property type="match status" value="1"/>
</dbReference>
<dbReference type="Proteomes" id="UP001549320">
    <property type="component" value="Unassembled WGS sequence"/>
</dbReference>
<evidence type="ECO:0000256" key="6">
    <source>
        <dbReference type="ARBA" id="ARBA00022692"/>
    </source>
</evidence>
<evidence type="ECO:0000256" key="16">
    <source>
        <dbReference type="RuleBase" id="RU003357"/>
    </source>
</evidence>
<dbReference type="PANTHER" id="PTHR32552:SF74">
    <property type="entry name" value="HYDROXAMATE SIDEROPHORE RECEPTOR FHUE"/>
    <property type="match status" value="1"/>
</dbReference>
<evidence type="ECO:0000256" key="4">
    <source>
        <dbReference type="ARBA" id="ARBA00022452"/>
    </source>
</evidence>
<comment type="caution">
    <text evidence="18">The sequence shown here is derived from an EMBL/GenBank/DDBJ whole genome shotgun (WGS) entry which is preliminary data.</text>
</comment>
<organism evidence="18 19">
    <name type="scientific">Ottowia thiooxydans</name>
    <dbReference type="NCBI Taxonomy" id="219182"/>
    <lineage>
        <taxon>Bacteria</taxon>
        <taxon>Pseudomonadati</taxon>
        <taxon>Pseudomonadota</taxon>
        <taxon>Betaproteobacteria</taxon>
        <taxon>Burkholderiales</taxon>
        <taxon>Comamonadaceae</taxon>
        <taxon>Ottowia</taxon>
    </lineage>
</organism>
<keyword evidence="10 16" id="KW-0798">TonB box</keyword>
<dbReference type="SUPFAM" id="SSF56935">
    <property type="entry name" value="Porins"/>
    <property type="match status" value="1"/>
</dbReference>
<dbReference type="InterPro" id="IPR010105">
    <property type="entry name" value="TonB_sidphr_rcpt"/>
</dbReference>
<feature type="domain" description="Secretin/TonB short N-terminal" evidence="17">
    <location>
        <begin position="77"/>
        <end position="128"/>
    </location>
</feature>
<keyword evidence="12 18" id="KW-0675">Receptor</keyword>
<dbReference type="Pfam" id="PF07715">
    <property type="entry name" value="Plug"/>
    <property type="match status" value="1"/>
</dbReference>
<dbReference type="Gene3D" id="2.170.130.10">
    <property type="entry name" value="TonB-dependent receptor, plug domain"/>
    <property type="match status" value="1"/>
</dbReference>
<evidence type="ECO:0000256" key="15">
    <source>
        <dbReference type="PROSITE-ProRule" id="PRU10144"/>
    </source>
</evidence>
<keyword evidence="4 14" id="KW-1134">Transmembrane beta strand</keyword>
<comment type="similarity">
    <text evidence="2 14 16">Belongs to the TonB-dependent receptor family.</text>
</comment>
<keyword evidence="7" id="KW-0732">Signal</keyword>
<evidence type="ECO:0000256" key="11">
    <source>
        <dbReference type="ARBA" id="ARBA00023136"/>
    </source>
</evidence>
<dbReference type="PANTHER" id="PTHR32552">
    <property type="entry name" value="FERRICHROME IRON RECEPTOR-RELATED"/>
    <property type="match status" value="1"/>
</dbReference>
<evidence type="ECO:0000259" key="17">
    <source>
        <dbReference type="SMART" id="SM00965"/>
    </source>
</evidence>
<evidence type="ECO:0000256" key="2">
    <source>
        <dbReference type="ARBA" id="ARBA00009810"/>
    </source>
</evidence>
<evidence type="ECO:0000256" key="3">
    <source>
        <dbReference type="ARBA" id="ARBA00022448"/>
    </source>
</evidence>
<evidence type="ECO:0000256" key="5">
    <source>
        <dbReference type="ARBA" id="ARBA00022496"/>
    </source>
</evidence>
<dbReference type="InterPro" id="IPR036942">
    <property type="entry name" value="Beta-barrel_TonB_sf"/>
</dbReference>
<name>A0ABV2Q209_9BURK</name>
<evidence type="ECO:0000256" key="12">
    <source>
        <dbReference type="ARBA" id="ARBA00023170"/>
    </source>
</evidence>
<keyword evidence="13 14" id="KW-0998">Cell outer membrane</keyword>
<keyword evidence="8" id="KW-0408">Iron</keyword>
<accession>A0ABV2Q209</accession>
<feature type="short sequence motif" description="TonB C-terminal box" evidence="15">
    <location>
        <begin position="814"/>
        <end position="831"/>
    </location>
</feature>
<dbReference type="NCBIfam" id="TIGR01783">
    <property type="entry name" value="TonB-siderophor"/>
    <property type="match status" value="1"/>
</dbReference>
<evidence type="ECO:0000313" key="18">
    <source>
        <dbReference type="EMBL" id="MET4575065.1"/>
    </source>
</evidence>
<evidence type="ECO:0000256" key="13">
    <source>
        <dbReference type="ARBA" id="ARBA00023237"/>
    </source>
</evidence>
<dbReference type="Pfam" id="PF07660">
    <property type="entry name" value="STN"/>
    <property type="match status" value="1"/>
</dbReference>
<evidence type="ECO:0000256" key="10">
    <source>
        <dbReference type="ARBA" id="ARBA00023077"/>
    </source>
</evidence>
<dbReference type="InterPro" id="IPR000531">
    <property type="entry name" value="Beta-barrel_TonB"/>
</dbReference>
<sequence length="831" mass="88978">MRQTVPYHPSIQSAALRYGRRSGIALAVAHALAGVVAGSIALAATSVHAQPEASRSYSIPAGPLTGVLNRFGREAGIMLSFSTELTNGLQSPGLSGAHTVSDALRILLVGAALQAVRQGDGGFLVQRMPSGAQGSSSSSSAGVLPEVKVTAQAERSPVTEGSQTYKAEYTNTATKLSLTPIETPQTVTVVTRQQMEDFGMTSVDDVLKSVSGAFVADQGGNGSMYYSRGFAMQSQYDGTPNPVGISNNNRNPQIDNAILDRVEVLQGAAGLLTGAGAPGGTINLVRKRPTETFQAHVEAQLSSWNGRRIVGDISGPFAESARVRGRLVVVADNSQSFVDYAYRNRRVLYGVVEADLTSTTMLDASVQYQRDVGRHDYGAPFAGDGSELNIPRSSFFADGGNRTVKEYTLTTLGLTQRLPGDWQAKATFTHGKTAMSAFRDSYVMGELDVATGEGLELQRQRRLTQDFSTNALDVHASGPFHLFGRKHEAAFGLNGSSMHYKSRGTGYAIANDFNVYSFDPMSLDEGPEGGGYSSNTKTTQLGAYGVARFNLNDSLKLITGIRVSNYKELDVTTGLANSRETGVISPYAGVVLALTPQTSVYASYSDIFNPQAEKNVGGSSLKPVVGSNYEVGIKGDLFDKRLHVAAALFRLEQTNLPREDSTVPYDPANPCGGTCYVAADKVVSQGISLSASGLLAPGWNVAAGYTLVDSKYASGGTDGQRYSPELPRHSLRLSTAYALPGTSWTLGGTLTARSKVYRNDSSWTTGDSYTIRSGGLLLVGLMAKYQITPKTELVMAVSNLFDRKYRAYLENKYYSTFGEPRRITINLKYRF</sequence>
<dbReference type="InterPro" id="IPR039426">
    <property type="entry name" value="TonB-dep_rcpt-like"/>
</dbReference>
<comment type="subcellular location">
    <subcellularLocation>
        <location evidence="1 14">Cell outer membrane</location>
        <topology evidence="1 14">Multi-pass membrane protein</topology>
    </subcellularLocation>
</comment>
<dbReference type="PROSITE" id="PS01156">
    <property type="entry name" value="TONB_DEPENDENT_REC_2"/>
    <property type="match status" value="1"/>
</dbReference>
<proteinExistence type="inferred from homology"/>
<keyword evidence="11 14" id="KW-0472">Membrane</keyword>
<evidence type="ECO:0000256" key="14">
    <source>
        <dbReference type="PROSITE-ProRule" id="PRU01360"/>
    </source>
</evidence>
<keyword evidence="6 14" id="KW-0812">Transmembrane</keyword>
<keyword evidence="5" id="KW-0410">Iron transport</keyword>
<dbReference type="InterPro" id="IPR010917">
    <property type="entry name" value="TonB_rcpt_CS"/>
</dbReference>
<dbReference type="Gene3D" id="3.55.50.30">
    <property type="match status" value="1"/>
</dbReference>
<dbReference type="InterPro" id="IPR012910">
    <property type="entry name" value="Plug_dom"/>
</dbReference>
<reference evidence="18 19" key="1">
    <citation type="submission" date="2024-06" db="EMBL/GenBank/DDBJ databases">
        <title>Sorghum-associated microbial communities from plants grown in Nebraska, USA.</title>
        <authorList>
            <person name="Schachtman D."/>
        </authorList>
    </citation>
    <scope>NUCLEOTIDE SEQUENCE [LARGE SCALE GENOMIC DNA]</scope>
    <source>
        <strain evidence="18 19">2709</strain>
    </source>
</reference>
<dbReference type="InterPro" id="IPR011662">
    <property type="entry name" value="Secretin/TonB_short_N"/>
</dbReference>
<evidence type="ECO:0000256" key="9">
    <source>
        <dbReference type="ARBA" id="ARBA00023065"/>
    </source>
</evidence>
<evidence type="ECO:0000256" key="1">
    <source>
        <dbReference type="ARBA" id="ARBA00004571"/>
    </source>
</evidence>
<dbReference type="Pfam" id="PF00593">
    <property type="entry name" value="TonB_dep_Rec_b-barrel"/>
    <property type="match status" value="1"/>
</dbReference>
<protein>
    <submittedName>
        <fullName evidence="18">Outer membrane receptor for ferric coprogen and ferric-rhodotorulic acid</fullName>
    </submittedName>
</protein>
<keyword evidence="9" id="KW-0406">Ion transport</keyword>
<dbReference type="CDD" id="cd01347">
    <property type="entry name" value="ligand_gated_channel"/>
    <property type="match status" value="1"/>
</dbReference>
<gene>
    <name evidence="18" type="ORF">ABIE13_000162</name>
</gene>
<dbReference type="RefSeq" id="WP_354440304.1">
    <property type="nucleotide sequence ID" value="NZ_JBEPSH010000001.1"/>
</dbReference>
<evidence type="ECO:0000313" key="19">
    <source>
        <dbReference type="Proteomes" id="UP001549320"/>
    </source>
</evidence>
<keyword evidence="19" id="KW-1185">Reference proteome</keyword>